<sequence>MRAFIKITIISLILIACIIILLIYNKSHKISTNKSINMFKLNYKIIQVNFPSNSDPTQQIQQALNTAKNSRQPIKVLIPEGNFVLTHALHIYSNTWLCLSPTTTFLKSYNNKESMLLNGDTGANYYKYNGNSNIIIDGGIWDANGIFTPSVIGISHGKNIIVQNITVKDVMAGHAIDCAGNKEVEIRNNKFLGYKKVKNELYPEAIQIDGLVSKRVFTGFGNIDFTVSKNINIHNNYFGNSYLPGMLPWGVGVGSHTASYQSPFVKINIKNNVFEGMTFTAVRIHNWQDINIENNYFRSCNQGIQIDTKDITYSPNNPNSPKLNKLVISNINILENQFNNIKQYAIKLLGNYDEYQKYIISRNNVFINSKQEF</sequence>
<dbReference type="AlphaFoldDB" id="A0A2N3LD37"/>
<dbReference type="PROSITE" id="PS51257">
    <property type="entry name" value="PROKAR_LIPOPROTEIN"/>
    <property type="match status" value="1"/>
</dbReference>
<dbReference type="RefSeq" id="WP_101356719.1">
    <property type="nucleotide sequence ID" value="NZ_PIQO01000040.1"/>
</dbReference>
<dbReference type="SUPFAM" id="SSF51126">
    <property type="entry name" value="Pectin lyase-like"/>
    <property type="match status" value="1"/>
</dbReference>
<feature type="transmembrane region" description="Helical" evidence="1">
    <location>
        <begin position="7"/>
        <end position="24"/>
    </location>
</feature>
<organism evidence="2 3">
    <name type="scientific">Heyndrickxia camelliae</name>
    <dbReference type="NCBI Taxonomy" id="1707093"/>
    <lineage>
        <taxon>Bacteria</taxon>
        <taxon>Bacillati</taxon>
        <taxon>Bacillota</taxon>
        <taxon>Bacilli</taxon>
        <taxon>Bacillales</taxon>
        <taxon>Bacillaceae</taxon>
        <taxon>Heyndrickxia</taxon>
    </lineage>
</organism>
<reference evidence="2 3" key="1">
    <citation type="submission" date="2017-11" db="EMBL/GenBank/DDBJ databases">
        <title>Bacillus camelliae sp. nov., isolated from pu'er tea.</title>
        <authorList>
            <person name="Niu L."/>
        </authorList>
    </citation>
    <scope>NUCLEOTIDE SEQUENCE [LARGE SCALE GENOMIC DNA]</scope>
    <source>
        <strain evidence="2 3">7578-1</strain>
    </source>
</reference>
<keyword evidence="3" id="KW-1185">Reference proteome</keyword>
<evidence type="ECO:0000313" key="2">
    <source>
        <dbReference type="EMBL" id="PKR82509.1"/>
    </source>
</evidence>
<proteinExistence type="predicted"/>
<keyword evidence="1" id="KW-0472">Membrane</keyword>
<accession>A0A2N3LD37</accession>
<dbReference type="InterPro" id="IPR011050">
    <property type="entry name" value="Pectin_lyase_fold/virulence"/>
</dbReference>
<gene>
    <name evidence="2" type="ORF">CWO92_24065</name>
</gene>
<dbReference type="OrthoDB" id="2404754at2"/>
<comment type="caution">
    <text evidence="2">The sequence shown here is derived from an EMBL/GenBank/DDBJ whole genome shotgun (WGS) entry which is preliminary data.</text>
</comment>
<dbReference type="Gene3D" id="2.160.20.10">
    <property type="entry name" value="Single-stranded right-handed beta-helix, Pectin lyase-like"/>
    <property type="match status" value="1"/>
</dbReference>
<dbReference type="EMBL" id="PIQO01000040">
    <property type="protein sequence ID" value="PKR82509.1"/>
    <property type="molecule type" value="Genomic_DNA"/>
</dbReference>
<protein>
    <recommendedName>
        <fullName evidence="4">Pectate lyase superfamily protein domain-containing protein</fullName>
    </recommendedName>
</protein>
<keyword evidence="1" id="KW-1133">Transmembrane helix</keyword>
<dbReference type="InterPro" id="IPR006626">
    <property type="entry name" value="PbH1"/>
</dbReference>
<name>A0A2N3LD37_9BACI</name>
<evidence type="ECO:0008006" key="4">
    <source>
        <dbReference type="Google" id="ProtNLM"/>
    </source>
</evidence>
<dbReference type="SMART" id="SM00710">
    <property type="entry name" value="PbH1"/>
    <property type="match status" value="6"/>
</dbReference>
<evidence type="ECO:0000313" key="3">
    <source>
        <dbReference type="Proteomes" id="UP000233440"/>
    </source>
</evidence>
<dbReference type="InterPro" id="IPR012334">
    <property type="entry name" value="Pectin_lyas_fold"/>
</dbReference>
<dbReference type="Proteomes" id="UP000233440">
    <property type="component" value="Unassembled WGS sequence"/>
</dbReference>
<keyword evidence="1" id="KW-0812">Transmembrane</keyword>
<evidence type="ECO:0000256" key="1">
    <source>
        <dbReference type="SAM" id="Phobius"/>
    </source>
</evidence>